<accession>A0A1G9YKT4</accession>
<dbReference type="PANTHER" id="PTHR46401">
    <property type="entry name" value="GLYCOSYLTRANSFERASE WBBK-RELATED"/>
    <property type="match status" value="1"/>
</dbReference>
<keyword evidence="1 3" id="KW-0808">Transferase</keyword>
<dbReference type="RefSeq" id="WP_170834376.1">
    <property type="nucleotide sequence ID" value="NZ_FNHW01000001.1"/>
</dbReference>
<dbReference type="SUPFAM" id="SSF53756">
    <property type="entry name" value="UDP-Glycosyltransferase/glycogen phosphorylase"/>
    <property type="match status" value="1"/>
</dbReference>
<gene>
    <name evidence="3" type="ORF">SAMN04488137_3470</name>
</gene>
<sequence length="362" mass="41972">MKILHVSDITFVGGGINTVLPEQLKYENHLDDIESELLLTSQKSVNIPGDIDFKYYFLRNDFDELLRKINPDFVQFHSFYKTSFLKIYKTIIKNEIPYFIKPHGGLSKVAQKKGFFKKKVANLLLFNDFLKKSTGIIFLNQLEKKNSFFQHPNTFFIPNGVDLIENKKNNNYEEIKVLYLGRIDFKLKGIDILLKKIFECKEYLQENNVKVNFYGFGANKDIEKLLKSIKKMNLEKIVTFHGKVTGKEKIKVLRSHNLFILTSKTEGMPMGVIEALSNGLPCVLSKGTNMSDIVVKSQAGWEFNENKGNGLVEALKDYQQNAYPYNENARLLGREFTWDKLIKTYKEEYNKINDMVHVNEES</sequence>
<dbReference type="EMBL" id="FNHW01000001">
    <property type="protein sequence ID" value="SDN09071.1"/>
    <property type="molecule type" value="Genomic_DNA"/>
</dbReference>
<dbReference type="GO" id="GO:0016757">
    <property type="term" value="F:glycosyltransferase activity"/>
    <property type="evidence" value="ECO:0007669"/>
    <property type="project" value="InterPro"/>
</dbReference>
<dbReference type="AlphaFoldDB" id="A0A1G9YKT4"/>
<dbReference type="PANTHER" id="PTHR46401:SF2">
    <property type="entry name" value="GLYCOSYLTRANSFERASE WBBK-RELATED"/>
    <property type="match status" value="1"/>
</dbReference>
<reference evidence="4" key="1">
    <citation type="submission" date="2016-10" db="EMBL/GenBank/DDBJ databases">
        <authorList>
            <person name="Varghese N."/>
            <person name="Submissions S."/>
        </authorList>
    </citation>
    <scope>NUCLEOTIDE SEQUENCE [LARGE SCALE GENOMIC DNA]</scope>
    <source>
        <strain evidence="4">CGMCC 1.6854</strain>
    </source>
</reference>
<evidence type="ECO:0000313" key="4">
    <source>
        <dbReference type="Proteomes" id="UP000199544"/>
    </source>
</evidence>
<dbReference type="Proteomes" id="UP000199544">
    <property type="component" value="Unassembled WGS sequence"/>
</dbReference>
<proteinExistence type="predicted"/>
<feature type="domain" description="Glycosyl transferase family 1" evidence="2">
    <location>
        <begin position="165"/>
        <end position="321"/>
    </location>
</feature>
<dbReference type="STRING" id="459525.SAMN04488137_3470"/>
<name>A0A1G9YKT4_9BACL</name>
<keyword evidence="4" id="KW-1185">Reference proteome</keyword>
<evidence type="ECO:0000259" key="2">
    <source>
        <dbReference type="Pfam" id="PF00534"/>
    </source>
</evidence>
<evidence type="ECO:0000313" key="3">
    <source>
        <dbReference type="EMBL" id="SDN09071.1"/>
    </source>
</evidence>
<organism evidence="3 4">
    <name type="scientific">Fictibacillus solisalsi</name>
    <dbReference type="NCBI Taxonomy" id="459525"/>
    <lineage>
        <taxon>Bacteria</taxon>
        <taxon>Bacillati</taxon>
        <taxon>Bacillota</taxon>
        <taxon>Bacilli</taxon>
        <taxon>Bacillales</taxon>
        <taxon>Fictibacillaceae</taxon>
        <taxon>Fictibacillus</taxon>
    </lineage>
</organism>
<protein>
    <submittedName>
        <fullName evidence="3">Glycosyltransferase involved in cell wall bisynthesis</fullName>
    </submittedName>
</protein>
<evidence type="ECO:0000256" key="1">
    <source>
        <dbReference type="ARBA" id="ARBA00022679"/>
    </source>
</evidence>
<dbReference type="Pfam" id="PF00534">
    <property type="entry name" value="Glycos_transf_1"/>
    <property type="match status" value="1"/>
</dbReference>
<dbReference type="InterPro" id="IPR001296">
    <property type="entry name" value="Glyco_trans_1"/>
</dbReference>
<dbReference type="Gene3D" id="3.40.50.2000">
    <property type="entry name" value="Glycogen Phosphorylase B"/>
    <property type="match status" value="2"/>
</dbReference>